<evidence type="ECO:0000313" key="2">
    <source>
        <dbReference type="EMBL" id="EXF86410.1"/>
    </source>
</evidence>
<dbReference type="Proteomes" id="UP000020467">
    <property type="component" value="Unassembled WGS sequence"/>
</dbReference>
<keyword evidence="3" id="KW-1185">Reference proteome</keyword>
<dbReference type="EMBL" id="JARH01000012">
    <property type="protein sequence ID" value="EXF86410.1"/>
    <property type="molecule type" value="Genomic_DNA"/>
</dbReference>
<feature type="region of interest" description="Disordered" evidence="1">
    <location>
        <begin position="89"/>
        <end position="118"/>
    </location>
</feature>
<evidence type="ECO:0000313" key="3">
    <source>
        <dbReference type="Proteomes" id="UP000020467"/>
    </source>
</evidence>
<dbReference type="KEGG" id="cfj:CFIO01_00107"/>
<sequence>MKREFSYALATLTATTAALSTEVRTLSTKTTDCSSTSVYDNLPTATVGQIGTTSVNGQSNAIGATTSASNNTATVSGLTWVPTSASAIQSASQGPASEATQTPHFSTTKTSPSGTTVVQVPTSASENFEPAFWLSGILAALVMIM</sequence>
<comment type="caution">
    <text evidence="2">The sequence shown here is derived from an EMBL/GenBank/DDBJ whole genome shotgun (WGS) entry which is preliminary data.</text>
</comment>
<name>A0A010RCQ3_9PEZI</name>
<reference evidence="2 3" key="1">
    <citation type="submission" date="2014-02" db="EMBL/GenBank/DDBJ databases">
        <title>The genome sequence of Colletotrichum fioriniae PJ7.</title>
        <authorList>
            <person name="Baroncelli R."/>
            <person name="Thon M.R."/>
        </authorList>
    </citation>
    <scope>NUCLEOTIDE SEQUENCE [LARGE SCALE GENOMIC DNA]</scope>
    <source>
        <strain evidence="2 3">PJ7</strain>
    </source>
</reference>
<organism evidence="2 3">
    <name type="scientific">Colletotrichum fioriniae PJ7</name>
    <dbReference type="NCBI Taxonomy" id="1445577"/>
    <lineage>
        <taxon>Eukaryota</taxon>
        <taxon>Fungi</taxon>
        <taxon>Dikarya</taxon>
        <taxon>Ascomycota</taxon>
        <taxon>Pezizomycotina</taxon>
        <taxon>Sordariomycetes</taxon>
        <taxon>Hypocreomycetidae</taxon>
        <taxon>Glomerellales</taxon>
        <taxon>Glomerellaceae</taxon>
        <taxon>Colletotrichum</taxon>
        <taxon>Colletotrichum acutatum species complex</taxon>
    </lineage>
</organism>
<dbReference type="HOGENOM" id="CLU_1786684_0_0_1"/>
<accession>A0A010RCQ3</accession>
<dbReference type="OrthoDB" id="4850662at2759"/>
<proteinExistence type="predicted"/>
<evidence type="ECO:0000256" key="1">
    <source>
        <dbReference type="SAM" id="MobiDB-lite"/>
    </source>
</evidence>
<gene>
    <name evidence="2" type="ORF">CFIO01_00107</name>
</gene>
<dbReference type="AlphaFoldDB" id="A0A010RCQ3"/>
<protein>
    <submittedName>
        <fullName evidence="2">Uncharacterized protein</fullName>
    </submittedName>
</protein>